<comment type="similarity">
    <text evidence="2">Belongs to the peroxidase family. Cytochrome c peroxidase subfamily.</text>
</comment>
<evidence type="ECO:0000313" key="10">
    <source>
        <dbReference type="EMBL" id="KAK9842911.1"/>
    </source>
</evidence>
<accession>A0AAW1S9Y4</accession>
<dbReference type="GO" id="GO:0000302">
    <property type="term" value="P:response to reactive oxygen species"/>
    <property type="evidence" value="ECO:0007669"/>
    <property type="project" value="TreeGrafter"/>
</dbReference>
<feature type="region of interest" description="Disordered" evidence="8">
    <location>
        <begin position="1"/>
        <end position="32"/>
    </location>
</feature>
<comment type="function">
    <text evidence="1">Destroys radicals which are normally produced within the cells and which are toxic to biological systems.</text>
</comment>
<dbReference type="PROSITE" id="PS00436">
    <property type="entry name" value="PEROXIDASE_2"/>
    <property type="match status" value="1"/>
</dbReference>
<dbReference type="AlphaFoldDB" id="A0AAW1S9Y4"/>
<dbReference type="PRINTS" id="PR00459">
    <property type="entry name" value="ASPEROXIDASE"/>
</dbReference>
<keyword evidence="11" id="KW-1185">Reference proteome</keyword>
<dbReference type="GO" id="GO:0034599">
    <property type="term" value="P:cellular response to oxidative stress"/>
    <property type="evidence" value="ECO:0007669"/>
    <property type="project" value="InterPro"/>
</dbReference>
<evidence type="ECO:0000256" key="1">
    <source>
        <dbReference type="ARBA" id="ARBA00003917"/>
    </source>
</evidence>
<evidence type="ECO:0000259" key="9">
    <source>
        <dbReference type="PROSITE" id="PS50873"/>
    </source>
</evidence>
<dbReference type="GO" id="GO:0046872">
    <property type="term" value="F:metal ion binding"/>
    <property type="evidence" value="ECO:0007669"/>
    <property type="project" value="UniProtKB-KW"/>
</dbReference>
<dbReference type="Gene3D" id="1.10.520.10">
    <property type="match status" value="1"/>
</dbReference>
<gene>
    <name evidence="10" type="ORF">WJX74_004279</name>
</gene>
<keyword evidence="6" id="KW-0560">Oxidoreductase</keyword>
<dbReference type="InterPro" id="IPR019794">
    <property type="entry name" value="Peroxidases_AS"/>
</dbReference>
<dbReference type="PANTHER" id="PTHR31356">
    <property type="entry name" value="THYLAKOID LUMENAL 29 KDA PROTEIN, CHLOROPLASTIC-RELATED"/>
    <property type="match status" value="1"/>
</dbReference>
<keyword evidence="4" id="KW-0349">Heme</keyword>
<keyword evidence="5" id="KW-0479">Metal-binding</keyword>
<keyword evidence="7" id="KW-0408">Iron</keyword>
<dbReference type="InterPro" id="IPR002207">
    <property type="entry name" value="Peroxidase_I"/>
</dbReference>
<proteinExistence type="inferred from homology"/>
<dbReference type="GO" id="GO:0020037">
    <property type="term" value="F:heme binding"/>
    <property type="evidence" value="ECO:0007669"/>
    <property type="project" value="InterPro"/>
</dbReference>
<evidence type="ECO:0000256" key="7">
    <source>
        <dbReference type="ARBA" id="ARBA00023004"/>
    </source>
</evidence>
<comment type="caution">
    <text evidence="10">The sequence shown here is derived from an EMBL/GenBank/DDBJ whole genome shotgun (WGS) entry which is preliminary data.</text>
</comment>
<dbReference type="PANTHER" id="PTHR31356:SF66">
    <property type="entry name" value="CATALASE-PEROXIDASE"/>
    <property type="match status" value="1"/>
</dbReference>
<dbReference type="FunFam" id="1.10.420.10:FF:000009">
    <property type="entry name" value="Ascorbate peroxidase"/>
    <property type="match status" value="1"/>
</dbReference>
<dbReference type="GO" id="GO:0042744">
    <property type="term" value="P:hydrogen peroxide catabolic process"/>
    <property type="evidence" value="ECO:0007669"/>
    <property type="project" value="TreeGrafter"/>
</dbReference>
<evidence type="ECO:0000313" key="11">
    <source>
        <dbReference type="Proteomes" id="UP001438707"/>
    </source>
</evidence>
<organism evidence="10 11">
    <name type="scientific">Apatococcus lobatus</name>
    <dbReference type="NCBI Taxonomy" id="904363"/>
    <lineage>
        <taxon>Eukaryota</taxon>
        <taxon>Viridiplantae</taxon>
        <taxon>Chlorophyta</taxon>
        <taxon>core chlorophytes</taxon>
        <taxon>Trebouxiophyceae</taxon>
        <taxon>Chlorellales</taxon>
        <taxon>Chlorellaceae</taxon>
        <taxon>Apatococcus</taxon>
    </lineage>
</organism>
<reference evidence="10 11" key="1">
    <citation type="journal article" date="2024" name="Nat. Commun.">
        <title>Phylogenomics reveals the evolutionary origins of lichenization in chlorophyte algae.</title>
        <authorList>
            <person name="Puginier C."/>
            <person name="Libourel C."/>
            <person name="Otte J."/>
            <person name="Skaloud P."/>
            <person name="Haon M."/>
            <person name="Grisel S."/>
            <person name="Petersen M."/>
            <person name="Berrin J.G."/>
            <person name="Delaux P.M."/>
            <person name="Dal Grande F."/>
            <person name="Keller J."/>
        </authorList>
    </citation>
    <scope>NUCLEOTIDE SEQUENCE [LARGE SCALE GENOMIC DNA]</scope>
    <source>
        <strain evidence="10 11">SAG 2145</strain>
    </source>
</reference>
<dbReference type="FunFam" id="1.10.520.10:FF:000005">
    <property type="entry name" value="Cytochrome c peroxidase"/>
    <property type="match status" value="1"/>
</dbReference>
<dbReference type="InterPro" id="IPR010255">
    <property type="entry name" value="Haem_peroxidase_sf"/>
</dbReference>
<dbReference type="Pfam" id="PF00141">
    <property type="entry name" value="peroxidase"/>
    <property type="match status" value="1"/>
</dbReference>
<evidence type="ECO:0000256" key="8">
    <source>
        <dbReference type="SAM" id="MobiDB-lite"/>
    </source>
</evidence>
<dbReference type="Proteomes" id="UP001438707">
    <property type="component" value="Unassembled WGS sequence"/>
</dbReference>
<dbReference type="InterPro" id="IPR002016">
    <property type="entry name" value="Haem_peroxidase"/>
</dbReference>
<keyword evidence="3" id="KW-0575">Peroxidase</keyword>
<dbReference type="PROSITE" id="PS50873">
    <property type="entry name" value="PEROXIDASE_4"/>
    <property type="match status" value="1"/>
</dbReference>
<evidence type="ECO:0000256" key="4">
    <source>
        <dbReference type="ARBA" id="ARBA00022617"/>
    </source>
</evidence>
<dbReference type="CDD" id="cd00691">
    <property type="entry name" value="ascorbate_peroxidase"/>
    <property type="match status" value="1"/>
</dbReference>
<protein>
    <recommendedName>
        <fullName evidence="9">Plant heme peroxidase family profile domain-containing protein</fullName>
    </recommendedName>
</protein>
<name>A0AAW1S9Y4_9CHLO</name>
<evidence type="ECO:0000256" key="3">
    <source>
        <dbReference type="ARBA" id="ARBA00022559"/>
    </source>
</evidence>
<sequence length="340" mass="37328">MFSRAARQLARNGRKFSGQARPRVNATGSAGPGAGRGLKVLGGIAALGGGAYLYTGGDFSKLFGNAAGPALMESKSKEGDYKSVRAAIASKLETDDYDDGSYGPLLVRLAWHLSGTYDKESKTGGSNGATMRFDPESGHTANRGLGVARNLLEPIKMQYPWITYADLYTLAGAVAIEEMGGPKIPWRPGREDKLNEPNPCAEDGRLPDASQGAEHLRNVFYRMGFDDRGLVALSGAHALGRCHMERLGYVNPWTPAPTQMSNMYFTELLDTKWTQKKWWGPKQFEDPSKELMMLPTDLALVQDKKLKQIVVEYAKDQDKFFSDFAEAFSKLLELGVPFKE</sequence>
<feature type="domain" description="Plant heme peroxidase family profile" evidence="9">
    <location>
        <begin position="162"/>
        <end position="340"/>
    </location>
</feature>
<dbReference type="EMBL" id="JALJOS010000002">
    <property type="protein sequence ID" value="KAK9842911.1"/>
    <property type="molecule type" value="Genomic_DNA"/>
</dbReference>
<dbReference type="InterPro" id="IPR044831">
    <property type="entry name" value="Ccp1-like"/>
</dbReference>
<evidence type="ECO:0000256" key="2">
    <source>
        <dbReference type="ARBA" id="ARBA00005997"/>
    </source>
</evidence>
<dbReference type="SUPFAM" id="SSF48113">
    <property type="entry name" value="Heme-dependent peroxidases"/>
    <property type="match status" value="1"/>
</dbReference>
<dbReference type="PRINTS" id="PR00458">
    <property type="entry name" value="PEROXIDASE"/>
</dbReference>
<evidence type="ECO:0000256" key="5">
    <source>
        <dbReference type="ARBA" id="ARBA00022723"/>
    </source>
</evidence>
<dbReference type="GO" id="GO:0004601">
    <property type="term" value="F:peroxidase activity"/>
    <property type="evidence" value="ECO:0007669"/>
    <property type="project" value="UniProtKB-KW"/>
</dbReference>
<dbReference type="Gene3D" id="1.10.420.10">
    <property type="entry name" value="Peroxidase, domain 2"/>
    <property type="match status" value="1"/>
</dbReference>
<evidence type="ECO:0000256" key="6">
    <source>
        <dbReference type="ARBA" id="ARBA00023002"/>
    </source>
</evidence>